<accession>A0A2H3U2H0</accession>
<dbReference type="AlphaFoldDB" id="A0A2H3U2H0"/>
<sequence>MVCSSNPKFNKTLQQVPSFPASIAPIIYFNTGSSMYLVIFQESRIILQLAAYCIT</sequence>
<evidence type="ECO:0000313" key="1">
    <source>
        <dbReference type="EMBL" id="SCO91170.1"/>
    </source>
</evidence>
<name>A0A2H3U2H0_FUSOX</name>
<dbReference type="Proteomes" id="UP000219369">
    <property type="component" value="Unassembled WGS sequence"/>
</dbReference>
<gene>
    <name evidence="1" type="ORF">FRV6_15298</name>
</gene>
<organism evidence="1 2">
    <name type="scientific">Fusarium oxysporum</name>
    <name type="common">Fusarium vascular wilt</name>
    <dbReference type="NCBI Taxonomy" id="5507"/>
    <lineage>
        <taxon>Eukaryota</taxon>
        <taxon>Fungi</taxon>
        <taxon>Dikarya</taxon>
        <taxon>Ascomycota</taxon>
        <taxon>Pezizomycotina</taxon>
        <taxon>Sordariomycetes</taxon>
        <taxon>Hypocreomycetidae</taxon>
        <taxon>Hypocreales</taxon>
        <taxon>Nectriaceae</taxon>
        <taxon>Fusarium</taxon>
        <taxon>Fusarium oxysporum species complex</taxon>
    </lineage>
</organism>
<dbReference type="EMBL" id="FMJY01000009">
    <property type="protein sequence ID" value="SCO91170.1"/>
    <property type="molecule type" value="Genomic_DNA"/>
</dbReference>
<proteinExistence type="predicted"/>
<protein>
    <submittedName>
        <fullName evidence="1">Uncharacterized protein</fullName>
    </submittedName>
</protein>
<reference evidence="2" key="1">
    <citation type="submission" date="2016-09" db="EMBL/GenBank/DDBJ databases">
        <authorList>
            <person name="Guldener U."/>
        </authorList>
    </citation>
    <scope>NUCLEOTIDE SEQUENCE [LARGE SCALE GENOMIC DNA]</scope>
    <source>
        <strain evidence="2">V64-1</strain>
    </source>
</reference>
<evidence type="ECO:0000313" key="2">
    <source>
        <dbReference type="Proteomes" id="UP000219369"/>
    </source>
</evidence>